<feature type="signal peptide" evidence="11">
    <location>
        <begin position="1"/>
        <end position="22"/>
    </location>
</feature>
<dbReference type="GO" id="GO:0005576">
    <property type="term" value="C:extracellular region"/>
    <property type="evidence" value="ECO:0007669"/>
    <property type="project" value="UniProtKB-SubCell"/>
</dbReference>
<evidence type="ECO:0000313" key="12">
    <source>
        <dbReference type="EMBL" id="KAF6239691.1"/>
    </source>
</evidence>
<organism evidence="12 13">
    <name type="scientific">Letharia columbiana</name>
    <dbReference type="NCBI Taxonomy" id="112416"/>
    <lineage>
        <taxon>Eukaryota</taxon>
        <taxon>Fungi</taxon>
        <taxon>Dikarya</taxon>
        <taxon>Ascomycota</taxon>
        <taxon>Pezizomycotina</taxon>
        <taxon>Lecanoromycetes</taxon>
        <taxon>OSLEUM clade</taxon>
        <taxon>Lecanoromycetidae</taxon>
        <taxon>Lecanorales</taxon>
        <taxon>Lecanorineae</taxon>
        <taxon>Parmeliaceae</taxon>
        <taxon>Letharia</taxon>
    </lineage>
</organism>
<dbReference type="AlphaFoldDB" id="A0A8H6L8I2"/>
<keyword evidence="7" id="KW-0119">Carbohydrate metabolism</keyword>
<evidence type="ECO:0000313" key="13">
    <source>
        <dbReference type="Proteomes" id="UP000578531"/>
    </source>
</evidence>
<dbReference type="GO" id="GO:0045493">
    <property type="term" value="P:xylan catabolic process"/>
    <property type="evidence" value="ECO:0007669"/>
    <property type="project" value="UniProtKB-KW"/>
</dbReference>
<keyword evidence="6" id="KW-0378">Hydrolase</keyword>
<evidence type="ECO:0000256" key="3">
    <source>
        <dbReference type="ARBA" id="ARBA00022525"/>
    </source>
</evidence>
<dbReference type="Gene3D" id="3.40.50.1820">
    <property type="entry name" value="alpha/beta hydrolase"/>
    <property type="match status" value="1"/>
</dbReference>
<dbReference type="EC" id="3.1.1.73" evidence="2"/>
<proteinExistence type="predicted"/>
<keyword evidence="3" id="KW-0964">Secreted</keyword>
<reference evidence="12 13" key="1">
    <citation type="journal article" date="2020" name="Genomics">
        <title>Complete, high-quality genomes from long-read metagenomic sequencing of two wolf lichen thalli reveals enigmatic genome architecture.</title>
        <authorList>
            <person name="McKenzie S.K."/>
            <person name="Walston R.F."/>
            <person name="Allen J.L."/>
        </authorList>
    </citation>
    <scope>NUCLEOTIDE SEQUENCE [LARGE SCALE GENOMIC DNA]</scope>
    <source>
        <strain evidence="12">WasteWater2</strain>
    </source>
</reference>
<protein>
    <recommendedName>
        <fullName evidence="2">feruloyl esterase</fullName>
        <ecNumber evidence="2">3.1.1.73</ecNumber>
    </recommendedName>
</protein>
<dbReference type="SUPFAM" id="SSF53474">
    <property type="entry name" value="alpha/beta-Hydrolases"/>
    <property type="match status" value="1"/>
</dbReference>
<name>A0A8H6L8I2_9LECA</name>
<feature type="region of interest" description="Disordered" evidence="10">
    <location>
        <begin position="30"/>
        <end position="51"/>
    </location>
</feature>
<comment type="catalytic activity">
    <reaction evidence="9">
        <text>feruloyl-polysaccharide + H2O = ferulate + polysaccharide.</text>
        <dbReference type="EC" id="3.1.1.73"/>
    </reaction>
</comment>
<dbReference type="InterPro" id="IPR029058">
    <property type="entry name" value="AB_hydrolase_fold"/>
</dbReference>
<evidence type="ECO:0000256" key="5">
    <source>
        <dbReference type="ARBA" id="ARBA00022729"/>
    </source>
</evidence>
<dbReference type="PANTHER" id="PTHR38050:SF2">
    <property type="entry name" value="FERULOYL ESTERASE C-RELATED"/>
    <property type="match status" value="1"/>
</dbReference>
<evidence type="ECO:0000256" key="11">
    <source>
        <dbReference type="SAM" id="SignalP"/>
    </source>
</evidence>
<keyword evidence="8" id="KW-0624">Polysaccharide degradation</keyword>
<keyword evidence="13" id="KW-1185">Reference proteome</keyword>
<feature type="compositionally biased region" description="Pro residues" evidence="10">
    <location>
        <begin position="33"/>
        <end position="42"/>
    </location>
</feature>
<evidence type="ECO:0000256" key="9">
    <source>
        <dbReference type="ARBA" id="ARBA00034075"/>
    </source>
</evidence>
<dbReference type="GO" id="GO:0030600">
    <property type="term" value="F:feruloyl esterase activity"/>
    <property type="evidence" value="ECO:0007669"/>
    <property type="project" value="UniProtKB-EC"/>
</dbReference>
<dbReference type="GeneID" id="59283911"/>
<feature type="chain" id="PRO_5039700539" description="feruloyl esterase" evidence="11">
    <location>
        <begin position="23"/>
        <end position="349"/>
    </location>
</feature>
<evidence type="ECO:0000256" key="2">
    <source>
        <dbReference type="ARBA" id="ARBA00013091"/>
    </source>
</evidence>
<evidence type="ECO:0000256" key="1">
    <source>
        <dbReference type="ARBA" id="ARBA00004613"/>
    </source>
</evidence>
<dbReference type="PANTHER" id="PTHR38050">
    <property type="match status" value="1"/>
</dbReference>
<evidence type="ECO:0000256" key="4">
    <source>
        <dbReference type="ARBA" id="ARBA00022651"/>
    </source>
</evidence>
<gene>
    <name evidence="12" type="ORF">HO173_002237</name>
</gene>
<dbReference type="EMBL" id="JACCJC010000005">
    <property type="protein sequence ID" value="KAF6239691.1"/>
    <property type="molecule type" value="Genomic_DNA"/>
</dbReference>
<dbReference type="Proteomes" id="UP000578531">
    <property type="component" value="Unassembled WGS sequence"/>
</dbReference>
<dbReference type="OrthoDB" id="424610at2759"/>
<comment type="subcellular location">
    <subcellularLocation>
        <location evidence="1">Secreted</location>
    </subcellularLocation>
</comment>
<dbReference type="RefSeq" id="XP_037168966.1">
    <property type="nucleotide sequence ID" value="XM_037304171.1"/>
</dbReference>
<accession>A0A8H6L8I2</accession>
<dbReference type="InterPro" id="IPR043595">
    <property type="entry name" value="FaeB/C/D"/>
</dbReference>
<comment type="caution">
    <text evidence="12">The sequence shown here is derived from an EMBL/GenBank/DDBJ whole genome shotgun (WGS) entry which is preliminary data.</text>
</comment>
<sequence>MTPLNPILLTLTLLLFSALALALSNLSPGCANPQPPDSPTPGAPSTHQTIDVPSAGGLRTYLLSLPLNPSHAPSPLILAFHGKGQTASQFETQTQLTDPEFRLRGSIVAFPQGVHGQWLGDPTSPPRSERDDIAFARALLKQLMQEWCVDLTRVYLVGFSNGGGLTHLLACDPEVSAHVAAAAIVSGAFYKDRSLKGDGPLFGTCNKGEAPLPILEMHGGADPVIHYDGKSTPDGETYPLTEWLGDWRERNGCAGGQSELKRDIHDGSVQKTEWWCGIGKQGAKDVVVHYYIRGFGHGWPSTKGQDDDGQRYGPVGWNGTSDIVEFLAGKWLGGGDEGGEVMEGTRDEL</sequence>
<evidence type="ECO:0000256" key="10">
    <source>
        <dbReference type="SAM" id="MobiDB-lite"/>
    </source>
</evidence>
<keyword evidence="4" id="KW-0858">Xylan degradation</keyword>
<keyword evidence="5 11" id="KW-0732">Signal</keyword>
<evidence type="ECO:0000256" key="6">
    <source>
        <dbReference type="ARBA" id="ARBA00022801"/>
    </source>
</evidence>
<evidence type="ECO:0000256" key="7">
    <source>
        <dbReference type="ARBA" id="ARBA00023277"/>
    </source>
</evidence>
<evidence type="ECO:0000256" key="8">
    <source>
        <dbReference type="ARBA" id="ARBA00023326"/>
    </source>
</evidence>